<dbReference type="EMBL" id="AM746676">
    <property type="protein sequence ID" value="CAN99423.1"/>
    <property type="molecule type" value="Genomic_DNA"/>
</dbReference>
<reference evidence="2 3" key="1">
    <citation type="journal article" date="2007" name="Nat. Biotechnol.">
        <title>Complete genome sequence of the myxobacterium Sorangium cellulosum.</title>
        <authorList>
            <person name="Schneiker S."/>
            <person name="Perlova O."/>
            <person name="Kaiser O."/>
            <person name="Gerth K."/>
            <person name="Alici A."/>
            <person name="Altmeyer M.O."/>
            <person name="Bartels D."/>
            <person name="Bekel T."/>
            <person name="Beyer S."/>
            <person name="Bode E."/>
            <person name="Bode H.B."/>
            <person name="Bolten C.J."/>
            <person name="Choudhuri J.V."/>
            <person name="Doss S."/>
            <person name="Elnakady Y.A."/>
            <person name="Frank B."/>
            <person name="Gaigalat L."/>
            <person name="Goesmann A."/>
            <person name="Groeger C."/>
            <person name="Gross F."/>
            <person name="Jelsbak L."/>
            <person name="Jelsbak L."/>
            <person name="Kalinowski J."/>
            <person name="Kegler C."/>
            <person name="Knauber T."/>
            <person name="Konietzny S."/>
            <person name="Kopp M."/>
            <person name="Krause L."/>
            <person name="Krug D."/>
            <person name="Linke B."/>
            <person name="Mahmud T."/>
            <person name="Martinez-Arias R."/>
            <person name="McHardy A.C."/>
            <person name="Merai M."/>
            <person name="Meyer F."/>
            <person name="Mormann S."/>
            <person name="Munoz-Dorado J."/>
            <person name="Perez J."/>
            <person name="Pradella S."/>
            <person name="Rachid S."/>
            <person name="Raddatz G."/>
            <person name="Rosenau F."/>
            <person name="Rueckert C."/>
            <person name="Sasse F."/>
            <person name="Scharfe M."/>
            <person name="Schuster S.C."/>
            <person name="Suen G."/>
            <person name="Treuner-Lange A."/>
            <person name="Velicer G.J."/>
            <person name="Vorholter F.-J."/>
            <person name="Weissman K.J."/>
            <person name="Welch R.D."/>
            <person name="Wenzel S.C."/>
            <person name="Whitworth D.E."/>
            <person name="Wilhelm S."/>
            <person name="Wittmann C."/>
            <person name="Bloecker H."/>
            <person name="Puehler A."/>
            <person name="Mueller R."/>
        </authorList>
    </citation>
    <scope>NUCLEOTIDE SEQUENCE [LARGE SCALE GENOMIC DNA]</scope>
    <source>
        <strain evidence="3">So ce56</strain>
    </source>
</reference>
<name>A9GE02_SORC5</name>
<evidence type="ECO:0000313" key="2">
    <source>
        <dbReference type="EMBL" id="CAN99423.1"/>
    </source>
</evidence>
<dbReference type="STRING" id="448385.sce9250"/>
<evidence type="ECO:0000256" key="1">
    <source>
        <dbReference type="SAM" id="MobiDB-lite"/>
    </source>
</evidence>
<accession>A9GE02</accession>
<evidence type="ECO:0000313" key="3">
    <source>
        <dbReference type="Proteomes" id="UP000002139"/>
    </source>
</evidence>
<dbReference type="AlphaFoldDB" id="A9GE02"/>
<dbReference type="HOGENOM" id="CLU_2828957_0_0_7"/>
<dbReference type="KEGG" id="scl:sce9250"/>
<proteinExistence type="predicted"/>
<protein>
    <submittedName>
        <fullName evidence="2">Uncharacterized protein</fullName>
    </submittedName>
</protein>
<keyword evidence="3" id="KW-1185">Reference proteome</keyword>
<dbReference type="Proteomes" id="UP000002139">
    <property type="component" value="Chromosome"/>
</dbReference>
<feature type="region of interest" description="Disordered" evidence="1">
    <location>
        <begin position="1"/>
        <end position="66"/>
    </location>
</feature>
<dbReference type="BioCyc" id="SCEL448385:SCE_RS47310-MONOMER"/>
<sequence>MLFCASPPSGDTAGASTLRERARGVVGSAREGDLRSGCPPQRPNGRTPPAGPEAVQVVLDRPRGAG</sequence>
<gene>
    <name evidence="2" type="ordered locus">sce9250</name>
</gene>
<organism evidence="2 3">
    <name type="scientific">Sorangium cellulosum (strain So ce56)</name>
    <name type="common">Polyangium cellulosum (strain So ce56)</name>
    <dbReference type="NCBI Taxonomy" id="448385"/>
    <lineage>
        <taxon>Bacteria</taxon>
        <taxon>Pseudomonadati</taxon>
        <taxon>Myxococcota</taxon>
        <taxon>Polyangia</taxon>
        <taxon>Polyangiales</taxon>
        <taxon>Polyangiaceae</taxon>
        <taxon>Sorangium</taxon>
    </lineage>
</organism>